<accession>A0ABP9Z3V1</accession>
<protein>
    <submittedName>
        <fullName evidence="1">Uncharacterized protein</fullName>
    </submittedName>
</protein>
<comment type="caution">
    <text evidence="1">The sequence shown here is derived from an EMBL/GenBank/DDBJ whole genome shotgun (WGS) entry which is preliminary data.</text>
</comment>
<keyword evidence="2" id="KW-1185">Reference proteome</keyword>
<evidence type="ECO:0000313" key="2">
    <source>
        <dbReference type="Proteomes" id="UP001473302"/>
    </source>
</evidence>
<name>A0ABP9Z3V1_9FUNG</name>
<sequence length="207" mass="24464">MSDQKKEYVFGNCELGLTFVVEGTYSTNEELSNASSILLEWWDYMEPDENCSTRKEPVYNEYGIWREPAPIAKDIWHEPIYNDYEIWQDPNGYADTISEKFQCNFDQQTTAENDSQIVSQEDTIDEFFVIKKDTASLEDLRYYSNRDDITEPKLVDQFNSFSRNNKEKVVEEDSEFMANFNDWINFDSIDHEAFFNSCKLIWLATEI</sequence>
<dbReference type="Proteomes" id="UP001473302">
    <property type="component" value="Unassembled WGS sequence"/>
</dbReference>
<organism evidence="1 2">
    <name type="scientific">Mucor flavus</name>
    <dbReference type="NCBI Taxonomy" id="439312"/>
    <lineage>
        <taxon>Eukaryota</taxon>
        <taxon>Fungi</taxon>
        <taxon>Fungi incertae sedis</taxon>
        <taxon>Mucoromycota</taxon>
        <taxon>Mucoromycotina</taxon>
        <taxon>Mucoromycetes</taxon>
        <taxon>Mucorales</taxon>
        <taxon>Mucorineae</taxon>
        <taxon>Mucoraceae</taxon>
        <taxon>Mucor</taxon>
    </lineage>
</organism>
<dbReference type="EMBL" id="BAABUK010000018">
    <property type="protein sequence ID" value="GAA5813798.1"/>
    <property type="molecule type" value="Genomic_DNA"/>
</dbReference>
<evidence type="ECO:0000313" key="1">
    <source>
        <dbReference type="EMBL" id="GAA5813798.1"/>
    </source>
</evidence>
<reference evidence="1 2" key="1">
    <citation type="submission" date="2024-04" db="EMBL/GenBank/DDBJ databases">
        <title>genome sequences of Mucor flavus KT1a and Helicostylum pulchrum KT1b strains isolated from the surface of a dry-aged beef.</title>
        <authorList>
            <person name="Toyotome T."/>
            <person name="Hosono M."/>
            <person name="Torimaru M."/>
            <person name="Fukuda K."/>
            <person name="Mikami N."/>
        </authorList>
    </citation>
    <scope>NUCLEOTIDE SEQUENCE [LARGE SCALE GENOMIC DNA]</scope>
    <source>
        <strain evidence="1 2">KT1a</strain>
    </source>
</reference>
<proteinExistence type="predicted"/>
<gene>
    <name evidence="1" type="ORF">MFLAVUS_007285</name>
</gene>